<dbReference type="InterPro" id="IPR036206">
    <property type="entry name" value="ThiamineP_synth_sf"/>
</dbReference>
<proteinExistence type="predicted"/>
<name>A0A1L3MU75_9BACI</name>
<evidence type="ECO:0000259" key="3">
    <source>
        <dbReference type="Pfam" id="PF02581"/>
    </source>
</evidence>
<reference evidence="4 5" key="1">
    <citation type="journal article" date="2016" name="Sci. Rep.">
        <title>Complete genome sequence and transcriptomic analysis of a novel marine strain Bacillus weihaiensis reveals the mechanism of brown algae degradation.</title>
        <authorList>
            <person name="Zhu Y."/>
            <person name="Chen P."/>
            <person name="Bao Y."/>
            <person name="Men Y."/>
            <person name="Zeng Y."/>
            <person name="Yang J."/>
            <person name="Sun J."/>
            <person name="Sun Y."/>
        </authorList>
    </citation>
    <scope>NUCLEOTIDE SEQUENCE [LARGE SCALE GENOMIC DNA]</scope>
    <source>
        <strain evidence="4 5">Alg07</strain>
    </source>
</reference>
<evidence type="ECO:0000313" key="4">
    <source>
        <dbReference type="EMBL" id="APH05898.1"/>
    </source>
</evidence>
<organism evidence="4 5">
    <name type="scientific">Bacillus weihaiensis</name>
    <dbReference type="NCBI Taxonomy" id="1547283"/>
    <lineage>
        <taxon>Bacteria</taxon>
        <taxon>Bacillati</taxon>
        <taxon>Bacillota</taxon>
        <taxon>Bacilli</taxon>
        <taxon>Bacillales</taxon>
        <taxon>Bacillaceae</taxon>
        <taxon>Bacillus</taxon>
    </lineage>
</organism>
<evidence type="ECO:0000256" key="2">
    <source>
        <dbReference type="ARBA" id="ARBA00022977"/>
    </source>
</evidence>
<dbReference type="GO" id="GO:0009228">
    <property type="term" value="P:thiamine biosynthetic process"/>
    <property type="evidence" value="ECO:0007669"/>
    <property type="project" value="UniProtKB-KW"/>
</dbReference>
<feature type="domain" description="Thiamine phosphate synthase/TenI" evidence="3">
    <location>
        <begin position="4"/>
        <end position="178"/>
    </location>
</feature>
<comment type="pathway">
    <text evidence="1">Cofactor biosynthesis; thiamine diphosphate biosynthesis.</text>
</comment>
<dbReference type="AlphaFoldDB" id="A0A1L3MU75"/>
<dbReference type="NCBIfam" id="NF005819">
    <property type="entry name" value="PRK07695.1"/>
    <property type="match status" value="1"/>
</dbReference>
<dbReference type="InterPro" id="IPR013785">
    <property type="entry name" value="Aldolase_TIM"/>
</dbReference>
<dbReference type="PANTHER" id="PTHR20857">
    <property type="entry name" value="THIAMINE-PHOSPHATE PYROPHOSPHORYLASE"/>
    <property type="match status" value="1"/>
</dbReference>
<dbReference type="SUPFAM" id="SSF51391">
    <property type="entry name" value="Thiamin phosphate synthase"/>
    <property type="match status" value="1"/>
</dbReference>
<accession>A0A1L3MU75</accession>
<dbReference type="GO" id="GO:0004789">
    <property type="term" value="F:thiamine-phosphate diphosphorylase activity"/>
    <property type="evidence" value="ECO:0007669"/>
    <property type="project" value="TreeGrafter"/>
</dbReference>
<dbReference type="Gene3D" id="3.20.20.70">
    <property type="entry name" value="Aldolase class I"/>
    <property type="match status" value="1"/>
</dbReference>
<dbReference type="RefSeq" id="WP_072580695.1">
    <property type="nucleotide sequence ID" value="NZ_CP016020.1"/>
</dbReference>
<dbReference type="CDD" id="cd00564">
    <property type="entry name" value="TMP_TenI"/>
    <property type="match status" value="1"/>
</dbReference>
<dbReference type="Pfam" id="PF02581">
    <property type="entry name" value="TMP-TENI"/>
    <property type="match status" value="1"/>
</dbReference>
<sequence>MELHVITDGKQTIESLTEKILMIHREVDFIHIREKQKSAAEIMEIVTKLREKGVPTDKLIVNDRLDVALLQGLSRVHLPGSSFSIQEVKHYQPTIRIGRSVHSIEEAKKSEQDGADYLLYGHIFSTHSKEGLEPRGIDELKKICRSVSIPVIAIGGMTAETIKLIPDKVHGVAVMSSVMGSDDPLQAVKHLKKSRVKEEGEDENGL</sequence>
<evidence type="ECO:0000256" key="1">
    <source>
        <dbReference type="ARBA" id="ARBA00004948"/>
    </source>
</evidence>
<dbReference type="Proteomes" id="UP000181936">
    <property type="component" value="Chromosome"/>
</dbReference>
<gene>
    <name evidence="4" type="ORF">A9C19_14775</name>
</gene>
<protein>
    <recommendedName>
        <fullName evidence="3">Thiamine phosphate synthase/TenI domain-containing protein</fullName>
    </recommendedName>
</protein>
<dbReference type="STRING" id="1547283.A9C19_14775"/>
<dbReference type="EMBL" id="CP016020">
    <property type="protein sequence ID" value="APH05898.1"/>
    <property type="molecule type" value="Genomic_DNA"/>
</dbReference>
<evidence type="ECO:0000313" key="5">
    <source>
        <dbReference type="Proteomes" id="UP000181936"/>
    </source>
</evidence>
<dbReference type="OrthoDB" id="9815348at2"/>
<dbReference type="InterPro" id="IPR022998">
    <property type="entry name" value="ThiamineP_synth_TenI"/>
</dbReference>
<keyword evidence="5" id="KW-1185">Reference proteome</keyword>
<keyword evidence="2" id="KW-0784">Thiamine biosynthesis</keyword>
<dbReference type="GO" id="GO:0005737">
    <property type="term" value="C:cytoplasm"/>
    <property type="evidence" value="ECO:0007669"/>
    <property type="project" value="TreeGrafter"/>
</dbReference>
<dbReference type="PANTHER" id="PTHR20857:SF22">
    <property type="entry name" value="THIAZOLE TAUTOMERASE"/>
    <property type="match status" value="1"/>
</dbReference>
<dbReference type="KEGG" id="bwh:A9C19_14775"/>